<gene>
    <name evidence="2" type="ORF">AVDCRST_MAG10-3196</name>
</gene>
<feature type="non-terminal residue" evidence="2">
    <location>
        <position position="76"/>
    </location>
</feature>
<proteinExistence type="predicted"/>
<dbReference type="AlphaFoldDB" id="A0A6J4J4H6"/>
<evidence type="ECO:0000313" key="2">
    <source>
        <dbReference type="EMBL" id="CAA9268698.1"/>
    </source>
</evidence>
<evidence type="ECO:0000256" key="1">
    <source>
        <dbReference type="SAM" id="MobiDB-lite"/>
    </source>
</evidence>
<name>A0A6J4J4H6_9ACTN</name>
<organism evidence="2">
    <name type="scientific">uncultured Acidimicrobiales bacterium</name>
    <dbReference type="NCBI Taxonomy" id="310071"/>
    <lineage>
        <taxon>Bacteria</taxon>
        <taxon>Bacillati</taxon>
        <taxon>Actinomycetota</taxon>
        <taxon>Acidimicrobiia</taxon>
        <taxon>Acidimicrobiales</taxon>
        <taxon>environmental samples</taxon>
    </lineage>
</organism>
<reference evidence="2" key="1">
    <citation type="submission" date="2020-02" db="EMBL/GenBank/DDBJ databases">
        <authorList>
            <person name="Meier V. D."/>
        </authorList>
    </citation>
    <scope>NUCLEOTIDE SEQUENCE</scope>
    <source>
        <strain evidence="2">AVDCRST_MAG10</strain>
    </source>
</reference>
<sequence length="76" mass="7583">VERRVGNCGLLLIGSGDVAPVDPALLGQAGAEGGGPALPPPPGQVRQRAGHLGRRVQGPGRGQAPRAASPRAHRGL</sequence>
<feature type="non-terminal residue" evidence="2">
    <location>
        <position position="1"/>
    </location>
</feature>
<feature type="region of interest" description="Disordered" evidence="1">
    <location>
        <begin position="15"/>
        <end position="76"/>
    </location>
</feature>
<dbReference type="EMBL" id="CADCTB010000193">
    <property type="protein sequence ID" value="CAA9268698.1"/>
    <property type="molecule type" value="Genomic_DNA"/>
</dbReference>
<protein>
    <submittedName>
        <fullName evidence="2">Uncharacterized protein</fullName>
    </submittedName>
</protein>
<accession>A0A6J4J4H6</accession>